<dbReference type="STRING" id="6945.B7PY19"/>
<keyword evidence="4" id="KW-1185">Reference proteome</keyword>
<sequence length="132" mass="14959">MQGCPTLKPGHINVHLLSHSHNDAGWISSLEDTYTECEPVRSIYDTTTRSLLANPQRRYVSAENVFFSRWWKAQSTAGRDQVSRLVREGRLQFVGGGWTQNDEAVTHYTAIVDQMTLGLRFLNDTFGECGRP</sequence>
<dbReference type="InterPro" id="IPR011330">
    <property type="entry name" value="Glyco_hydro/deAcase_b/a-brl"/>
</dbReference>
<evidence type="ECO:0000259" key="1">
    <source>
        <dbReference type="Pfam" id="PF01074"/>
    </source>
</evidence>
<protein>
    <submittedName>
        <fullName evidence="2 3">Lysosomal alpha-mannosidase, putative</fullName>
        <ecNumber evidence="2">3.2.1.24</ecNumber>
    </submittedName>
</protein>
<keyword evidence="2" id="KW-0378">Hydrolase</keyword>
<dbReference type="InterPro" id="IPR050843">
    <property type="entry name" value="Glycosyl_Hydrlase_38"/>
</dbReference>
<reference evidence="3" key="2">
    <citation type="submission" date="2020-05" db="UniProtKB">
        <authorList>
            <consortium name="EnsemblMetazoa"/>
        </authorList>
    </citation>
    <scope>IDENTIFICATION</scope>
    <source>
        <strain evidence="3">wikel</strain>
    </source>
</reference>
<keyword evidence="2" id="KW-0326">Glycosidase</keyword>
<evidence type="ECO:0000313" key="3">
    <source>
        <dbReference type="EnsemblMetazoa" id="ISCW020619-PA"/>
    </source>
</evidence>
<dbReference type="AlphaFoldDB" id="B7PY19"/>
<dbReference type="SUPFAM" id="SSF88713">
    <property type="entry name" value="Glycoside hydrolase/deacetylase"/>
    <property type="match status" value="1"/>
</dbReference>
<feature type="non-terminal residue" evidence="2">
    <location>
        <position position="132"/>
    </location>
</feature>
<dbReference type="InterPro" id="IPR027291">
    <property type="entry name" value="Glyco_hydro_38_N_sf"/>
</dbReference>
<dbReference type="EMBL" id="DS817459">
    <property type="protein sequence ID" value="EEC11491.1"/>
    <property type="molecule type" value="Genomic_DNA"/>
</dbReference>
<organism>
    <name type="scientific">Ixodes scapularis</name>
    <name type="common">Black-legged tick</name>
    <name type="synonym">Deer tick</name>
    <dbReference type="NCBI Taxonomy" id="6945"/>
    <lineage>
        <taxon>Eukaryota</taxon>
        <taxon>Metazoa</taxon>
        <taxon>Ecdysozoa</taxon>
        <taxon>Arthropoda</taxon>
        <taxon>Chelicerata</taxon>
        <taxon>Arachnida</taxon>
        <taxon>Acari</taxon>
        <taxon>Parasitiformes</taxon>
        <taxon>Ixodida</taxon>
        <taxon>Ixodoidea</taxon>
        <taxon>Ixodidae</taxon>
        <taxon>Ixodinae</taxon>
        <taxon>Ixodes</taxon>
    </lineage>
</organism>
<dbReference type="EC" id="3.2.1.24" evidence="2"/>
<dbReference type="PaxDb" id="6945-B7PY19"/>
<dbReference type="VEuPathDB" id="VectorBase:ISCI020619"/>
<dbReference type="GO" id="GO:0004559">
    <property type="term" value="F:alpha-mannosidase activity"/>
    <property type="evidence" value="ECO:0007669"/>
    <property type="project" value="UniProtKB-EC"/>
</dbReference>
<dbReference type="InterPro" id="IPR000602">
    <property type="entry name" value="Glyco_hydro_38_N"/>
</dbReference>
<reference evidence="2 4" key="1">
    <citation type="submission" date="2008-03" db="EMBL/GenBank/DDBJ databases">
        <title>Annotation of Ixodes scapularis.</title>
        <authorList>
            <consortium name="Ixodes scapularis Genome Project Consortium"/>
            <person name="Caler E."/>
            <person name="Hannick L.I."/>
            <person name="Bidwell S."/>
            <person name="Joardar V."/>
            <person name="Thiagarajan M."/>
            <person name="Amedeo P."/>
            <person name="Galinsky K.J."/>
            <person name="Schobel S."/>
            <person name="Inman J."/>
            <person name="Hostetler J."/>
            <person name="Miller J."/>
            <person name="Hammond M."/>
            <person name="Megy K."/>
            <person name="Lawson D."/>
            <person name="Kodira C."/>
            <person name="Sutton G."/>
            <person name="Meyer J."/>
            <person name="Hill C.A."/>
            <person name="Birren B."/>
            <person name="Nene V."/>
            <person name="Collins F."/>
            <person name="Alarcon-Chaidez F."/>
            <person name="Wikel S."/>
            <person name="Strausberg R."/>
        </authorList>
    </citation>
    <scope>NUCLEOTIDE SEQUENCE [LARGE SCALE GENOMIC DNA]</scope>
    <source>
        <strain evidence="4">Wikel</strain>
        <strain evidence="2">Wikel colony</strain>
    </source>
</reference>
<dbReference type="GO" id="GO:0006013">
    <property type="term" value="P:mannose metabolic process"/>
    <property type="evidence" value="ECO:0007669"/>
    <property type="project" value="InterPro"/>
</dbReference>
<dbReference type="Proteomes" id="UP000001555">
    <property type="component" value="Unassembled WGS sequence"/>
</dbReference>
<feature type="domain" description="Glycoside hydrolase family 38 N-terminal" evidence="1">
    <location>
        <begin position="13"/>
        <end position="128"/>
    </location>
</feature>
<dbReference type="HOGENOM" id="CLU_120743_1_0_1"/>
<evidence type="ECO:0000313" key="4">
    <source>
        <dbReference type="Proteomes" id="UP000001555"/>
    </source>
</evidence>
<dbReference type="Pfam" id="PF01074">
    <property type="entry name" value="Glyco_hydro_38N"/>
    <property type="match status" value="1"/>
</dbReference>
<evidence type="ECO:0000313" key="2">
    <source>
        <dbReference type="EMBL" id="EEC11491.1"/>
    </source>
</evidence>
<accession>B7PY19</accession>
<dbReference type="EnsemblMetazoa" id="ISCW020619-RA">
    <property type="protein sequence ID" value="ISCW020619-PA"/>
    <property type="gene ID" value="ISCW020619"/>
</dbReference>
<name>B7PY19_IXOSC</name>
<dbReference type="OrthoDB" id="2016903at2759"/>
<dbReference type="VEuPathDB" id="VectorBase:ISCP_014318"/>
<dbReference type="PANTHER" id="PTHR11607">
    <property type="entry name" value="ALPHA-MANNOSIDASE"/>
    <property type="match status" value="1"/>
</dbReference>
<proteinExistence type="predicted"/>
<dbReference type="VEuPathDB" id="VectorBase:ISCW020619"/>
<gene>
    <name evidence="2" type="ORF">IscW_ISCW020619</name>
</gene>
<dbReference type="FunFam" id="3.20.110.10:FF:000011">
    <property type="entry name" value="Lysosomal alpha-mannosidase, putative"/>
    <property type="match status" value="1"/>
</dbReference>
<dbReference type="EMBL" id="ABJB010745539">
    <property type="status" value="NOT_ANNOTATED_CDS"/>
    <property type="molecule type" value="Genomic_DNA"/>
</dbReference>
<dbReference type="PANTHER" id="PTHR11607:SF3">
    <property type="entry name" value="LYSOSOMAL ALPHA-MANNOSIDASE"/>
    <property type="match status" value="1"/>
</dbReference>
<dbReference type="Gene3D" id="3.20.110.10">
    <property type="entry name" value="Glycoside hydrolase 38, N terminal domain"/>
    <property type="match status" value="1"/>
</dbReference>